<gene>
    <name evidence="1" type="ORF">MNBD_GAMMA12-3988</name>
</gene>
<name>A0A3B0Z390_9ZZZZ</name>
<organism evidence="1">
    <name type="scientific">hydrothermal vent metagenome</name>
    <dbReference type="NCBI Taxonomy" id="652676"/>
    <lineage>
        <taxon>unclassified sequences</taxon>
        <taxon>metagenomes</taxon>
        <taxon>ecological metagenomes</taxon>
    </lineage>
</organism>
<accession>A0A3B0Z390</accession>
<dbReference type="EMBL" id="UOFL01000206">
    <property type="protein sequence ID" value="VAW80899.1"/>
    <property type="molecule type" value="Genomic_DNA"/>
</dbReference>
<evidence type="ECO:0000313" key="1">
    <source>
        <dbReference type="EMBL" id="VAW80899.1"/>
    </source>
</evidence>
<sequence length="302" mass="35052">MVLNMEFIRALTLSLGEIKDPVITSYRLGLIIHLLYQTKQYKTESIDKIKKDYADKQDFNRHLHSLLNEGILDKYRSLPSSVYTLLGRTTHSTEDVCCTIDPFCYVSHLSAMEYHGLSNRLPVKLYLSSPSTKKWTEYAKDKMKKDLKDSWQVYIDNKMPKLLRTELKKISKKEIHRFGSLHLGAYKAVQDRTMRVATIGRTFLDMLRNPELCGGINHVLEVYTEHAEAYTRLITDEIEQHGTAIDKVRAGYIFDERLKIKNNVVESWTSYAQRGGSRKLDASSEYIPKWSDKWSLSLNVFE</sequence>
<reference evidence="1" key="1">
    <citation type="submission" date="2018-06" db="EMBL/GenBank/DDBJ databases">
        <authorList>
            <person name="Zhirakovskaya E."/>
        </authorList>
    </citation>
    <scope>NUCLEOTIDE SEQUENCE</scope>
</reference>
<dbReference type="AlphaFoldDB" id="A0A3B0Z390"/>
<protein>
    <submittedName>
        <fullName evidence="1">Uncharacterized protein</fullName>
    </submittedName>
</protein>
<proteinExistence type="predicted"/>